<protein>
    <submittedName>
        <fullName evidence="1">Uncharacterized protein</fullName>
    </submittedName>
</protein>
<sequence length="101" mass="11836">MKIQEKDGDIVDIYSIYWINNKTLFLGFPKGYGGLRAYDLATVTVIDPSLTGEFIFYEDAIYHWALIKEKLLDDIVERDENAYSRFLEILKKEGLIEPDFY</sequence>
<dbReference type="RefSeq" id="WP_097401114.1">
    <property type="nucleotide sequence ID" value="NZ_CP115712.1"/>
</dbReference>
<evidence type="ECO:0000313" key="2">
    <source>
        <dbReference type="Proteomes" id="UP000219642"/>
    </source>
</evidence>
<reference evidence="1 2" key="1">
    <citation type="submission" date="2017-06" db="EMBL/GenBank/DDBJ databases">
        <title>Draft genome sequence of nitrogen-fixing Kosakonia pseudosacchari strain NN143 isolated from sugarcane roots.</title>
        <authorList>
            <person name="Li Y."/>
            <person name="Li S."/>
            <person name="Lin L."/>
            <person name="Wu X."/>
            <person name="Yang L."/>
            <person name="Li Y."/>
            <person name="An Q."/>
        </authorList>
    </citation>
    <scope>NUCLEOTIDE SEQUENCE [LARGE SCALE GENOMIC DNA]</scope>
    <source>
        <strain evidence="1 2">NN143</strain>
    </source>
</reference>
<gene>
    <name evidence="1" type="ORF">BK796_14815</name>
</gene>
<organism evidence="1 2">
    <name type="scientific">Kosakonia pseudosacchari</name>
    <dbReference type="NCBI Taxonomy" id="1646340"/>
    <lineage>
        <taxon>Bacteria</taxon>
        <taxon>Pseudomonadati</taxon>
        <taxon>Pseudomonadota</taxon>
        <taxon>Gammaproteobacteria</taxon>
        <taxon>Enterobacterales</taxon>
        <taxon>Enterobacteriaceae</taxon>
        <taxon>Kosakonia</taxon>
    </lineage>
</organism>
<comment type="caution">
    <text evidence="1">The sequence shown here is derived from an EMBL/GenBank/DDBJ whole genome shotgun (WGS) entry which is preliminary data.</text>
</comment>
<name>A0ABX4IMA8_9ENTR</name>
<dbReference type="EMBL" id="NITV01000008">
    <property type="protein sequence ID" value="PDO84930.1"/>
    <property type="molecule type" value="Genomic_DNA"/>
</dbReference>
<accession>A0ABX4IMA8</accession>
<keyword evidence="2" id="KW-1185">Reference proteome</keyword>
<evidence type="ECO:0000313" key="1">
    <source>
        <dbReference type="EMBL" id="PDO84930.1"/>
    </source>
</evidence>
<proteinExistence type="predicted"/>
<dbReference type="Proteomes" id="UP000219642">
    <property type="component" value="Unassembled WGS sequence"/>
</dbReference>